<feature type="domain" description="PIN" evidence="2">
    <location>
        <begin position="1052"/>
        <end position="1198"/>
    </location>
</feature>
<name>A0A8H5G4J7_9AGAR</name>
<protein>
    <recommendedName>
        <fullName evidence="2">PIN domain-containing protein</fullName>
    </recommendedName>
</protein>
<evidence type="ECO:0000313" key="4">
    <source>
        <dbReference type="Proteomes" id="UP000559027"/>
    </source>
</evidence>
<dbReference type="GO" id="GO:0004540">
    <property type="term" value="F:RNA nuclease activity"/>
    <property type="evidence" value="ECO:0007669"/>
    <property type="project" value="UniProtKB-ARBA"/>
</dbReference>
<feature type="compositionally biased region" description="Basic and acidic residues" evidence="1">
    <location>
        <begin position="15"/>
        <end position="37"/>
    </location>
</feature>
<evidence type="ECO:0000256" key="1">
    <source>
        <dbReference type="SAM" id="MobiDB-lite"/>
    </source>
</evidence>
<dbReference type="PANTHER" id="PTHR15696:SF0">
    <property type="entry name" value="TELOMERASE-BINDING PROTEIN EST1A"/>
    <property type="match status" value="1"/>
</dbReference>
<evidence type="ECO:0000259" key="2">
    <source>
        <dbReference type="SMART" id="SM00670"/>
    </source>
</evidence>
<dbReference type="SUPFAM" id="SSF48452">
    <property type="entry name" value="TPR-like"/>
    <property type="match status" value="1"/>
</dbReference>
<dbReference type="Pfam" id="PF13638">
    <property type="entry name" value="PIN_4"/>
    <property type="match status" value="1"/>
</dbReference>
<gene>
    <name evidence="3" type="ORF">D9756_001872</name>
</gene>
<reference evidence="3 4" key="1">
    <citation type="journal article" date="2020" name="ISME J.">
        <title>Uncovering the hidden diversity of litter-decomposition mechanisms in mushroom-forming fungi.</title>
        <authorList>
            <person name="Floudas D."/>
            <person name="Bentzer J."/>
            <person name="Ahren D."/>
            <person name="Johansson T."/>
            <person name="Persson P."/>
            <person name="Tunlid A."/>
        </authorList>
    </citation>
    <scope>NUCLEOTIDE SEQUENCE [LARGE SCALE GENOMIC DNA]</scope>
    <source>
        <strain evidence="3 4">CBS 146.42</strain>
    </source>
</reference>
<feature type="region of interest" description="Disordered" evidence="1">
    <location>
        <begin position="958"/>
        <end position="1004"/>
    </location>
</feature>
<dbReference type="EMBL" id="JAACJO010000005">
    <property type="protein sequence ID" value="KAF5358196.1"/>
    <property type="molecule type" value="Genomic_DNA"/>
</dbReference>
<feature type="region of interest" description="Disordered" evidence="1">
    <location>
        <begin position="1017"/>
        <end position="1037"/>
    </location>
</feature>
<feature type="compositionally biased region" description="Low complexity" evidence="1">
    <location>
        <begin position="75"/>
        <end position="84"/>
    </location>
</feature>
<dbReference type="SMART" id="SM00670">
    <property type="entry name" value="PINc"/>
    <property type="match status" value="1"/>
</dbReference>
<feature type="region of interest" description="Disordered" evidence="1">
    <location>
        <begin position="1"/>
        <end position="184"/>
    </location>
</feature>
<feature type="region of interest" description="Disordered" evidence="1">
    <location>
        <begin position="258"/>
        <end position="278"/>
    </location>
</feature>
<feature type="compositionally biased region" description="Basic and acidic residues" evidence="1">
    <location>
        <begin position="48"/>
        <end position="62"/>
    </location>
</feature>
<dbReference type="InterPro" id="IPR029060">
    <property type="entry name" value="PIN-like_dom_sf"/>
</dbReference>
<dbReference type="InterPro" id="IPR045153">
    <property type="entry name" value="Est1/Ebs1-like"/>
</dbReference>
<feature type="region of interest" description="Disordered" evidence="1">
    <location>
        <begin position="859"/>
        <end position="879"/>
    </location>
</feature>
<dbReference type="SUPFAM" id="SSF88723">
    <property type="entry name" value="PIN domain-like"/>
    <property type="match status" value="1"/>
</dbReference>
<dbReference type="GO" id="GO:0042162">
    <property type="term" value="F:telomeric DNA binding"/>
    <property type="evidence" value="ECO:0007669"/>
    <property type="project" value="TreeGrafter"/>
</dbReference>
<comment type="caution">
    <text evidence="3">The sequence shown here is derived from an EMBL/GenBank/DDBJ whole genome shotgun (WGS) entry which is preliminary data.</text>
</comment>
<organism evidence="3 4">
    <name type="scientific">Leucocoprinus leucothites</name>
    <dbReference type="NCBI Taxonomy" id="201217"/>
    <lineage>
        <taxon>Eukaryota</taxon>
        <taxon>Fungi</taxon>
        <taxon>Dikarya</taxon>
        <taxon>Basidiomycota</taxon>
        <taxon>Agaricomycotina</taxon>
        <taxon>Agaricomycetes</taxon>
        <taxon>Agaricomycetidae</taxon>
        <taxon>Agaricales</taxon>
        <taxon>Agaricineae</taxon>
        <taxon>Agaricaceae</taxon>
        <taxon>Leucocoprinus</taxon>
    </lineage>
</organism>
<feature type="compositionally biased region" description="Pro residues" evidence="1">
    <location>
        <begin position="1"/>
        <end position="11"/>
    </location>
</feature>
<dbReference type="Gene3D" id="3.40.50.1010">
    <property type="entry name" value="5'-nuclease"/>
    <property type="match status" value="1"/>
</dbReference>
<dbReference type="InterPro" id="IPR018834">
    <property type="entry name" value="DNA/RNA-bd_Est1-type"/>
</dbReference>
<feature type="region of interest" description="Disordered" evidence="1">
    <location>
        <begin position="206"/>
        <end position="230"/>
    </location>
</feature>
<keyword evidence="4" id="KW-1185">Reference proteome</keyword>
<dbReference type="Proteomes" id="UP000559027">
    <property type="component" value="Unassembled WGS sequence"/>
</dbReference>
<dbReference type="OrthoDB" id="2017974at2759"/>
<feature type="region of interest" description="Disordered" evidence="1">
    <location>
        <begin position="684"/>
        <end position="712"/>
    </location>
</feature>
<feature type="compositionally biased region" description="Basic and acidic residues" evidence="1">
    <location>
        <begin position="958"/>
        <end position="968"/>
    </location>
</feature>
<dbReference type="GO" id="GO:0000184">
    <property type="term" value="P:nuclear-transcribed mRNA catabolic process, nonsense-mediated decay"/>
    <property type="evidence" value="ECO:0007669"/>
    <property type="project" value="TreeGrafter"/>
</dbReference>
<proteinExistence type="predicted"/>
<dbReference type="GO" id="GO:0005697">
    <property type="term" value="C:telomerase holoenzyme complex"/>
    <property type="evidence" value="ECO:0007669"/>
    <property type="project" value="TreeGrafter"/>
</dbReference>
<dbReference type="AlphaFoldDB" id="A0A8H5G4J7"/>
<dbReference type="InterPro" id="IPR011990">
    <property type="entry name" value="TPR-like_helical_dom_sf"/>
</dbReference>
<dbReference type="Gene3D" id="1.25.40.10">
    <property type="entry name" value="Tetratricopeptide repeat domain"/>
    <property type="match status" value="1"/>
</dbReference>
<feature type="compositionally biased region" description="Polar residues" evidence="1">
    <location>
        <begin position="699"/>
        <end position="709"/>
    </location>
</feature>
<dbReference type="Pfam" id="PF10373">
    <property type="entry name" value="EST1_DNA_bind"/>
    <property type="match status" value="1"/>
</dbReference>
<accession>A0A8H5G4J7</accession>
<dbReference type="GO" id="GO:0070034">
    <property type="term" value="F:telomerase RNA binding"/>
    <property type="evidence" value="ECO:0007669"/>
    <property type="project" value="TreeGrafter"/>
</dbReference>
<dbReference type="PANTHER" id="PTHR15696">
    <property type="entry name" value="SMG-7 SUPPRESSOR WITH MORPHOLOGICAL EFFECT ON GENITALIA PROTEIN 7"/>
    <property type="match status" value="1"/>
</dbReference>
<dbReference type="CDD" id="cd09880">
    <property type="entry name" value="PIN_Smg5-6-like"/>
    <property type="match status" value="1"/>
</dbReference>
<sequence>MDPSPPQPPPRPSRKGKDREMHHRDAPQPTDLDDRLTALRRKQASNLRPRERAEREHREHQRPQQHPVPPPPPASTQAPAQPTPRTDKSPKPSATPARAAVPHIQRRHVSPQVIVSKPTGEADHESFSRLKITTSSTSRASSSKPKLFNPETDSIPIRRTAEPDNMSDAESANIPRNLHSARSNGTNAARQLFDYRRHDPVHFNAPHRPAGPPPLQHVSHAEKPAPISKSSGDYISAGSASSYAASLSSSAFTLSTDGSSTSSALFDRPGRAATDDSTASAFSQQLKLIYRRITTLESKVQQEESEDQDEMDPRVMLKGRELSRDDLEKEKWMKKVEDHKSLAEDMYNLLQLSLAPSVPASLKNVPTKYNIVVRLWTHGFHKLLESLRRASFSSRFALELLQEFIYYAYSFYISLVEDPQLNAFRSGWLEALGDLARYRMIVAAMLDGGMGGNGGLTTSAVQAVNDLDKANGLEVPAGTANGNSSGKKSISDLLAGRLGSQPPSVGIAAARLLEVEPDKERWRSIARDWYATSLFEQPGTGKLHHHLGLLYREVDNEELRSVYHFVKSMTTLHPFMTSRESILPIWTGPLQSKRMNSDAKVSELFVLLHGMLFTNIQLDDFQPTLARFLERLVIEGAEEREWIMMATINITSVLEYGKPSGLLRRMGGVGGREASGRLIARKAAPAESDKMDVDDEHQGQPQTSPTLSDADSYMPEDPPAFKYALQLTFAMLSYVLRNPTRKPTEFSRSSLNPYITILLTFLATILKHSPSLTLLERSIPWEDLAAFFVTIPRKVMDSQGLLAVLNVAPEQRWAMLTSGCAPPLPEDWCMRGMEWVSRKVFERGYWKSGADRPEIEVLDSQENDQSTDGQIEDDGEEEKGQHYYGVKLDGPYDISGIPRNEGWRVSPEETKMKRWIRIVRSAVDIVSVVPGLTWVEGTREWRVEGKLADKVAAWREMEKMEREEEEKRRMGKRWVDDDELMEVDGDGEEEESSEEDENDSEEVRQLKARRRYLRSLLQPAPREQTQQPPRKARTSRRAYDNFPELNIVPGYSILVIDTNILLSSLSMVASLVESLRWTVVIPLPVIMELDGLINNPSQLGQAAQAAMEYVTSNIRSFSASLKVQTSKGNYLTSLNVRTEEVDFSSGNIERSMDDLILKAAIWQDEHWVDRSAILGITGQNTNGAVKVVLLSLDRNLRLKSRSRQLPAAGEKDLAALLVNHT</sequence>
<dbReference type="InterPro" id="IPR002716">
    <property type="entry name" value="PIN_dom"/>
</dbReference>
<feature type="compositionally biased region" description="Low complexity" evidence="1">
    <location>
        <begin position="133"/>
        <end position="143"/>
    </location>
</feature>
<evidence type="ECO:0000313" key="3">
    <source>
        <dbReference type="EMBL" id="KAF5358196.1"/>
    </source>
</evidence>
<feature type="compositionally biased region" description="Acidic residues" evidence="1">
    <location>
        <begin position="976"/>
        <end position="1000"/>
    </location>
</feature>